<keyword evidence="8" id="KW-1185">Reference proteome</keyword>
<keyword evidence="4" id="KW-0862">Zinc</keyword>
<name>A0A7W8HJE8_9BURK</name>
<feature type="domain" description="Extradiol ring-cleavage dioxygenase class III enzyme subunit B" evidence="6">
    <location>
        <begin position="14"/>
        <end position="230"/>
    </location>
</feature>
<dbReference type="AlphaFoldDB" id="A0A7W8HJE8"/>
<evidence type="ECO:0000313" key="7">
    <source>
        <dbReference type="EMBL" id="MBB5272303.1"/>
    </source>
</evidence>
<organism evidence="7 8">
    <name type="scientific">Quisquiliibacterium transsilvanicum</name>
    <dbReference type="NCBI Taxonomy" id="1549638"/>
    <lineage>
        <taxon>Bacteria</taxon>
        <taxon>Pseudomonadati</taxon>
        <taxon>Pseudomonadota</taxon>
        <taxon>Betaproteobacteria</taxon>
        <taxon>Burkholderiales</taxon>
        <taxon>Burkholderiaceae</taxon>
        <taxon>Quisquiliibacterium</taxon>
    </lineage>
</organism>
<keyword evidence="3" id="KW-0479">Metal-binding</keyword>
<dbReference type="InterPro" id="IPR014436">
    <property type="entry name" value="Extradiol_dOase_DODA"/>
</dbReference>
<sequence>MTNASERAGRMPAIFFGHGSPMVTVGDNAWTRAWRAIGESIDAGAGRPRAVLMVSAHWTTRGTAVTAMTQPRTIHDFGGFPPELHAIGYPAPGAPWLAQRVGELLAPQPVAADLEWGLDHGAWSVLRHAWPQADVPVVQLSLDLERPAGWHLELARRLAPLRDEGVLIAGSGNVVHNLRAMDWSDPDRPPFDWAARFEEWVRARLRAGDADALADYAAQGRDALMSVPTPEHYLPLLYVAAQRLTGEPVSFPAEGDQHGAISMLGVRIG</sequence>
<dbReference type="PANTHER" id="PTHR30096:SF0">
    <property type="entry name" value="4,5-DOPA DIOXYGENASE EXTRADIOL-LIKE PROTEIN"/>
    <property type="match status" value="1"/>
</dbReference>
<dbReference type="PIRSF" id="PIRSF006157">
    <property type="entry name" value="Doxgns_DODA"/>
    <property type="match status" value="1"/>
</dbReference>
<accession>A0A7W8HJE8</accession>
<evidence type="ECO:0000256" key="1">
    <source>
        <dbReference type="ARBA" id="ARBA00001947"/>
    </source>
</evidence>
<evidence type="ECO:0000256" key="5">
    <source>
        <dbReference type="ARBA" id="ARBA00023002"/>
    </source>
</evidence>
<dbReference type="PANTHER" id="PTHR30096">
    <property type="entry name" value="4,5-DOPA DIOXYGENASE EXTRADIOL-LIKE PROTEIN"/>
    <property type="match status" value="1"/>
</dbReference>
<comment type="caution">
    <text evidence="7">The sequence shown here is derived from an EMBL/GenBank/DDBJ whole genome shotgun (WGS) entry which is preliminary data.</text>
</comment>
<comment type="cofactor">
    <cofactor evidence="1">
        <name>Zn(2+)</name>
        <dbReference type="ChEBI" id="CHEBI:29105"/>
    </cofactor>
</comment>
<comment type="similarity">
    <text evidence="2">Belongs to the DODA-type extradiol aromatic ring-opening dioxygenase family.</text>
</comment>
<dbReference type="GO" id="GO:0008198">
    <property type="term" value="F:ferrous iron binding"/>
    <property type="evidence" value="ECO:0007669"/>
    <property type="project" value="InterPro"/>
</dbReference>
<proteinExistence type="inferred from homology"/>
<keyword evidence="5 7" id="KW-0560">Oxidoreductase</keyword>
<dbReference type="RefSeq" id="WP_246434912.1">
    <property type="nucleotide sequence ID" value="NZ_BAABEW010000002.1"/>
</dbReference>
<evidence type="ECO:0000256" key="2">
    <source>
        <dbReference type="ARBA" id="ARBA00007581"/>
    </source>
</evidence>
<dbReference type="InterPro" id="IPR004183">
    <property type="entry name" value="Xdiol_dOase_suB"/>
</dbReference>
<gene>
    <name evidence="7" type="ORF">HNQ70_002317</name>
</gene>
<dbReference type="GO" id="GO:0008270">
    <property type="term" value="F:zinc ion binding"/>
    <property type="evidence" value="ECO:0007669"/>
    <property type="project" value="InterPro"/>
</dbReference>
<reference evidence="7 8" key="1">
    <citation type="submission" date="2020-08" db="EMBL/GenBank/DDBJ databases">
        <title>Genomic Encyclopedia of Type Strains, Phase IV (KMG-IV): sequencing the most valuable type-strain genomes for metagenomic binning, comparative biology and taxonomic classification.</title>
        <authorList>
            <person name="Goeker M."/>
        </authorList>
    </citation>
    <scope>NUCLEOTIDE SEQUENCE [LARGE SCALE GENOMIC DNA]</scope>
    <source>
        <strain evidence="7 8">DSM 29781</strain>
    </source>
</reference>
<protein>
    <submittedName>
        <fullName evidence="7">4,5-DOPA dioxygenase extradiol</fullName>
        <ecNumber evidence="7">1.13.11.-</ecNumber>
    </submittedName>
</protein>
<dbReference type="EMBL" id="JACHGB010000004">
    <property type="protein sequence ID" value="MBB5272303.1"/>
    <property type="molecule type" value="Genomic_DNA"/>
</dbReference>
<dbReference type="Proteomes" id="UP000532440">
    <property type="component" value="Unassembled WGS sequence"/>
</dbReference>
<dbReference type="CDD" id="cd07363">
    <property type="entry name" value="45_DOPA_Dioxygenase"/>
    <property type="match status" value="1"/>
</dbReference>
<dbReference type="GO" id="GO:0016702">
    <property type="term" value="F:oxidoreductase activity, acting on single donors with incorporation of molecular oxygen, incorporation of two atoms of oxygen"/>
    <property type="evidence" value="ECO:0007669"/>
    <property type="project" value="UniProtKB-ARBA"/>
</dbReference>
<evidence type="ECO:0000256" key="3">
    <source>
        <dbReference type="ARBA" id="ARBA00022723"/>
    </source>
</evidence>
<dbReference type="SUPFAM" id="SSF53213">
    <property type="entry name" value="LigB-like"/>
    <property type="match status" value="1"/>
</dbReference>
<dbReference type="NCBIfam" id="NF007914">
    <property type="entry name" value="PRK10628.1"/>
    <property type="match status" value="1"/>
</dbReference>
<dbReference type="Gene3D" id="3.40.830.10">
    <property type="entry name" value="LigB-like"/>
    <property type="match status" value="1"/>
</dbReference>
<evidence type="ECO:0000313" key="8">
    <source>
        <dbReference type="Proteomes" id="UP000532440"/>
    </source>
</evidence>
<evidence type="ECO:0000256" key="4">
    <source>
        <dbReference type="ARBA" id="ARBA00022833"/>
    </source>
</evidence>
<evidence type="ECO:0000259" key="6">
    <source>
        <dbReference type="Pfam" id="PF02900"/>
    </source>
</evidence>
<keyword evidence="7" id="KW-0223">Dioxygenase</keyword>
<dbReference type="Pfam" id="PF02900">
    <property type="entry name" value="LigB"/>
    <property type="match status" value="1"/>
</dbReference>
<dbReference type="EC" id="1.13.11.-" evidence="7"/>